<sequence>MKTIKSTILALSSIALFAFTVPEGAIALWTQTTVDLGQIEHNVPASATFELTNDGDEPLILTNVRPTCGCTVADYPRTPIQPGQTVEITASYNAKNMGRFRKTVAVTTNTEQSTYTLVLQGEVVEK</sequence>
<feature type="chain" id="PRO_5026921162" evidence="1">
    <location>
        <begin position="28"/>
        <end position="126"/>
    </location>
</feature>
<dbReference type="Pfam" id="PF07610">
    <property type="entry name" value="DUF1573"/>
    <property type="match status" value="1"/>
</dbReference>
<reference evidence="2 3" key="1">
    <citation type="submission" date="2019-09" db="EMBL/GenBank/DDBJ databases">
        <title>Genomes of family Cryomorphaceae.</title>
        <authorList>
            <person name="Bowman J.P."/>
        </authorList>
    </citation>
    <scope>NUCLEOTIDE SEQUENCE [LARGE SCALE GENOMIC DNA]</scope>
    <source>
        <strain evidence="2 3">LMG 25704</strain>
    </source>
</reference>
<keyword evidence="3" id="KW-1185">Reference proteome</keyword>
<keyword evidence="1" id="KW-0732">Signal</keyword>
<dbReference type="Proteomes" id="UP000468650">
    <property type="component" value="Unassembled WGS sequence"/>
</dbReference>
<dbReference type="OrthoDB" id="826619at2"/>
<gene>
    <name evidence="2" type="ORF">F8C67_06650</name>
</gene>
<proteinExistence type="predicted"/>
<evidence type="ECO:0000313" key="2">
    <source>
        <dbReference type="EMBL" id="KAB2810258.1"/>
    </source>
</evidence>
<feature type="signal peptide" evidence="1">
    <location>
        <begin position="1"/>
        <end position="27"/>
    </location>
</feature>
<dbReference type="AlphaFoldDB" id="A0A6N6RIQ6"/>
<protein>
    <submittedName>
        <fullName evidence="2">DUF1573 domain-containing protein</fullName>
    </submittedName>
</protein>
<accession>A0A6N6RIQ6</accession>
<dbReference type="PANTHER" id="PTHR37833">
    <property type="entry name" value="LIPOPROTEIN-RELATED"/>
    <property type="match status" value="1"/>
</dbReference>
<dbReference type="EMBL" id="WBVO01000004">
    <property type="protein sequence ID" value="KAB2810258.1"/>
    <property type="molecule type" value="Genomic_DNA"/>
</dbReference>
<dbReference type="PANTHER" id="PTHR37833:SF1">
    <property type="entry name" value="SIGNAL PEPTIDE PROTEIN"/>
    <property type="match status" value="1"/>
</dbReference>
<comment type="caution">
    <text evidence="2">The sequence shown here is derived from an EMBL/GenBank/DDBJ whole genome shotgun (WGS) entry which is preliminary data.</text>
</comment>
<dbReference type="RefSeq" id="WP_151667047.1">
    <property type="nucleotide sequence ID" value="NZ_WBVO01000004.1"/>
</dbReference>
<evidence type="ECO:0000313" key="3">
    <source>
        <dbReference type="Proteomes" id="UP000468650"/>
    </source>
</evidence>
<dbReference type="InterPro" id="IPR011467">
    <property type="entry name" value="DUF1573"/>
</dbReference>
<organism evidence="2 3">
    <name type="scientific">Phaeocystidibacter luteus</name>
    <dbReference type="NCBI Taxonomy" id="911197"/>
    <lineage>
        <taxon>Bacteria</taxon>
        <taxon>Pseudomonadati</taxon>
        <taxon>Bacteroidota</taxon>
        <taxon>Flavobacteriia</taxon>
        <taxon>Flavobacteriales</taxon>
        <taxon>Phaeocystidibacteraceae</taxon>
        <taxon>Phaeocystidibacter</taxon>
    </lineage>
</organism>
<dbReference type="Gene3D" id="2.60.40.10">
    <property type="entry name" value="Immunoglobulins"/>
    <property type="match status" value="1"/>
</dbReference>
<name>A0A6N6RIQ6_9FLAO</name>
<evidence type="ECO:0000256" key="1">
    <source>
        <dbReference type="SAM" id="SignalP"/>
    </source>
</evidence>
<dbReference type="InterPro" id="IPR013783">
    <property type="entry name" value="Ig-like_fold"/>
</dbReference>